<keyword evidence="5" id="KW-0418">Kinase</keyword>
<feature type="domain" description="AAA" evidence="12">
    <location>
        <begin position="552"/>
        <end position="680"/>
    </location>
</feature>
<feature type="region of interest" description="Disordered" evidence="10">
    <location>
        <begin position="1"/>
        <end position="27"/>
    </location>
</feature>
<dbReference type="EC" id="2.7.10.2" evidence="2"/>
<feature type="domain" description="Tyrosine-protein kinase G-rich" evidence="13">
    <location>
        <begin position="390"/>
        <end position="464"/>
    </location>
</feature>
<keyword evidence="11" id="KW-0472">Membrane</keyword>
<sequence length="759" mass="82315">MIQDPFESHAAGSATPPPNASHAPQTAKESGLLDALTTLRKRKWIILAFCLGGILLGLVRYHRQPRLYEAVGSLEIGGGSSSALRQASAAGRGAGFGGSDLSSSTQTQIAILQSHTLLLSVARDLDLANNPDFWGAKGTMPHRSVDDPLVQAQVVAMLNGTLNISALQKTDIITVTSRTGSAKLSADIVNRLMTDYIHRNMQTRFDATKRASSFLSGQLDDLKQKVEDSQAKVIELGKRIGVLGFDPTKNQITSNLDTLTKAVGEAEVHRILSGSRYSILRNMDPGALDASIDASRLTGASALSALRAQREGELVKLAELSQQYGPKHPEVEAIQREVNELNKQINVEQNRLLTQAREEFAAARAEEGGTRSALEDEKADAYRLRDDLLQYTLLQRDFESSRTLYDSLQNQLRSAGITAGLEATEIDIVDYATPPVMPSMQPRSTIMMVNFVVATLLGLIIAFIVDALDTGIHTVSELEQISGLPSLALIPRARRIAEGATLTVAQRNLALLNAPRSQFAESFRALRTSLLLSTPGSEPQVILVTSSIPNEGKTTAAMNLACVLAQRDMRVLLIDADLRRPSIHHRLGLNGKKGLTSILSGSADLESVIQNLPEIPTLDVLVSGPVPPFPQEMLGSEDMRQLLLEARQKYTHIIIDSPPLLSVTDSQILAREVDTVVLMVRYGKSTRQSVRRGREMLQRAGARVAGIALNAVDTNSPEYYSYYGYSGYTTYGSGGLEQKSWDARSDASKDNGSTKGSSR</sequence>
<keyword evidence="11" id="KW-1133">Transmembrane helix</keyword>
<comment type="caution">
    <text evidence="14">The sequence shown here is derived from an EMBL/GenBank/DDBJ whole genome shotgun (WGS) entry which is preliminary data.</text>
</comment>
<dbReference type="Gene3D" id="3.40.50.300">
    <property type="entry name" value="P-loop containing nucleotide triphosphate hydrolases"/>
    <property type="match status" value="1"/>
</dbReference>
<evidence type="ECO:0000256" key="2">
    <source>
        <dbReference type="ARBA" id="ARBA00011903"/>
    </source>
</evidence>
<dbReference type="CDD" id="cd05387">
    <property type="entry name" value="BY-kinase"/>
    <property type="match status" value="1"/>
</dbReference>
<evidence type="ECO:0000256" key="6">
    <source>
        <dbReference type="ARBA" id="ARBA00022840"/>
    </source>
</evidence>
<keyword evidence="11" id="KW-0812">Transmembrane</keyword>
<evidence type="ECO:0000256" key="11">
    <source>
        <dbReference type="SAM" id="Phobius"/>
    </source>
</evidence>
<gene>
    <name evidence="14" type="ORF">ACFQBQ_05405</name>
</gene>
<keyword evidence="15" id="KW-1185">Reference proteome</keyword>
<evidence type="ECO:0000256" key="10">
    <source>
        <dbReference type="SAM" id="MobiDB-lite"/>
    </source>
</evidence>
<evidence type="ECO:0000313" key="15">
    <source>
        <dbReference type="Proteomes" id="UP001596391"/>
    </source>
</evidence>
<feature type="compositionally biased region" description="Polar residues" evidence="10">
    <location>
        <begin position="750"/>
        <end position="759"/>
    </location>
</feature>
<protein>
    <recommendedName>
        <fullName evidence="2">non-specific protein-tyrosine kinase</fullName>
        <ecNumber evidence="2">2.7.10.2</ecNumber>
    </recommendedName>
</protein>
<keyword evidence="9" id="KW-0175">Coiled coil</keyword>
<feature type="transmembrane region" description="Helical" evidence="11">
    <location>
        <begin position="446"/>
        <end position="465"/>
    </location>
</feature>
<evidence type="ECO:0000256" key="5">
    <source>
        <dbReference type="ARBA" id="ARBA00022777"/>
    </source>
</evidence>
<evidence type="ECO:0000256" key="7">
    <source>
        <dbReference type="ARBA" id="ARBA00023137"/>
    </source>
</evidence>
<organism evidence="14 15">
    <name type="scientific">Granulicella cerasi</name>
    <dbReference type="NCBI Taxonomy" id="741063"/>
    <lineage>
        <taxon>Bacteria</taxon>
        <taxon>Pseudomonadati</taxon>
        <taxon>Acidobacteriota</taxon>
        <taxon>Terriglobia</taxon>
        <taxon>Terriglobales</taxon>
        <taxon>Acidobacteriaceae</taxon>
        <taxon>Granulicella</taxon>
    </lineage>
</organism>
<dbReference type="InterPro" id="IPR025669">
    <property type="entry name" value="AAA_dom"/>
</dbReference>
<evidence type="ECO:0000313" key="14">
    <source>
        <dbReference type="EMBL" id="MFC6645038.1"/>
    </source>
</evidence>
<feature type="region of interest" description="Disordered" evidence="10">
    <location>
        <begin position="739"/>
        <end position="759"/>
    </location>
</feature>
<keyword evidence="4" id="KW-0547">Nucleotide-binding</keyword>
<dbReference type="NCBIfam" id="TIGR01007">
    <property type="entry name" value="eps_fam"/>
    <property type="match status" value="1"/>
</dbReference>
<reference evidence="15" key="1">
    <citation type="journal article" date="2019" name="Int. J. Syst. Evol. Microbiol.">
        <title>The Global Catalogue of Microorganisms (GCM) 10K type strain sequencing project: providing services to taxonomists for standard genome sequencing and annotation.</title>
        <authorList>
            <consortium name="The Broad Institute Genomics Platform"/>
            <consortium name="The Broad Institute Genome Sequencing Center for Infectious Disease"/>
            <person name="Wu L."/>
            <person name="Ma J."/>
        </authorList>
    </citation>
    <scope>NUCLEOTIDE SEQUENCE [LARGE SCALE GENOMIC DNA]</scope>
    <source>
        <strain evidence="15">CGMCC 1.16026</strain>
    </source>
</reference>
<evidence type="ECO:0000256" key="1">
    <source>
        <dbReference type="ARBA" id="ARBA00007316"/>
    </source>
</evidence>
<keyword evidence="3" id="KW-0808">Transferase</keyword>
<dbReference type="PANTHER" id="PTHR32309">
    <property type="entry name" value="TYROSINE-PROTEIN KINASE"/>
    <property type="match status" value="1"/>
</dbReference>
<evidence type="ECO:0000256" key="3">
    <source>
        <dbReference type="ARBA" id="ARBA00022679"/>
    </source>
</evidence>
<dbReference type="InterPro" id="IPR032807">
    <property type="entry name" value="GNVR"/>
</dbReference>
<dbReference type="Pfam" id="PF13807">
    <property type="entry name" value="GNVR"/>
    <property type="match status" value="1"/>
</dbReference>
<dbReference type="SUPFAM" id="SSF52540">
    <property type="entry name" value="P-loop containing nucleoside triphosphate hydrolases"/>
    <property type="match status" value="1"/>
</dbReference>
<evidence type="ECO:0000256" key="8">
    <source>
        <dbReference type="ARBA" id="ARBA00051245"/>
    </source>
</evidence>
<proteinExistence type="inferred from homology"/>
<keyword evidence="6" id="KW-0067">ATP-binding</keyword>
<keyword evidence="7" id="KW-0829">Tyrosine-protein kinase</keyword>
<accession>A0ABW1ZA28</accession>
<comment type="catalytic activity">
    <reaction evidence="8">
        <text>L-tyrosyl-[protein] + ATP = O-phospho-L-tyrosyl-[protein] + ADP + H(+)</text>
        <dbReference type="Rhea" id="RHEA:10596"/>
        <dbReference type="Rhea" id="RHEA-COMP:10136"/>
        <dbReference type="Rhea" id="RHEA-COMP:20101"/>
        <dbReference type="ChEBI" id="CHEBI:15378"/>
        <dbReference type="ChEBI" id="CHEBI:30616"/>
        <dbReference type="ChEBI" id="CHEBI:46858"/>
        <dbReference type="ChEBI" id="CHEBI:61978"/>
        <dbReference type="ChEBI" id="CHEBI:456216"/>
        <dbReference type="EC" id="2.7.10.2"/>
    </reaction>
</comment>
<feature type="compositionally biased region" description="Basic and acidic residues" evidence="10">
    <location>
        <begin position="739"/>
        <end position="749"/>
    </location>
</feature>
<dbReference type="Pfam" id="PF13614">
    <property type="entry name" value="AAA_31"/>
    <property type="match status" value="1"/>
</dbReference>
<feature type="coiled-coil region" evidence="9">
    <location>
        <begin position="303"/>
        <end position="366"/>
    </location>
</feature>
<name>A0ABW1ZA28_9BACT</name>
<dbReference type="Proteomes" id="UP001596391">
    <property type="component" value="Unassembled WGS sequence"/>
</dbReference>
<dbReference type="InterPro" id="IPR050445">
    <property type="entry name" value="Bact_polysacc_biosynth/exp"/>
</dbReference>
<evidence type="ECO:0000259" key="12">
    <source>
        <dbReference type="Pfam" id="PF13614"/>
    </source>
</evidence>
<dbReference type="PANTHER" id="PTHR32309:SF13">
    <property type="entry name" value="FERRIC ENTEROBACTIN TRANSPORT PROTEIN FEPE"/>
    <property type="match status" value="1"/>
</dbReference>
<comment type="similarity">
    <text evidence="1">Belongs to the CpsD/CapB family.</text>
</comment>
<dbReference type="InterPro" id="IPR005702">
    <property type="entry name" value="Wzc-like_C"/>
</dbReference>
<dbReference type="RefSeq" id="WP_263371437.1">
    <property type="nucleotide sequence ID" value="NZ_JAGSYD010000003.1"/>
</dbReference>
<evidence type="ECO:0000256" key="9">
    <source>
        <dbReference type="SAM" id="Coils"/>
    </source>
</evidence>
<dbReference type="InterPro" id="IPR027417">
    <property type="entry name" value="P-loop_NTPase"/>
</dbReference>
<feature type="transmembrane region" description="Helical" evidence="11">
    <location>
        <begin position="44"/>
        <end position="61"/>
    </location>
</feature>
<dbReference type="EMBL" id="JBHSWI010000001">
    <property type="protein sequence ID" value="MFC6645038.1"/>
    <property type="molecule type" value="Genomic_DNA"/>
</dbReference>
<evidence type="ECO:0000256" key="4">
    <source>
        <dbReference type="ARBA" id="ARBA00022741"/>
    </source>
</evidence>
<evidence type="ECO:0000259" key="13">
    <source>
        <dbReference type="Pfam" id="PF13807"/>
    </source>
</evidence>